<evidence type="ECO:0000256" key="2">
    <source>
        <dbReference type="SAM" id="SignalP"/>
    </source>
</evidence>
<proteinExistence type="predicted"/>
<protein>
    <recommendedName>
        <fullName evidence="5">Secreted protein</fullName>
    </recommendedName>
</protein>
<keyword evidence="2" id="KW-0732">Signal</keyword>
<evidence type="ECO:0000313" key="4">
    <source>
        <dbReference type="Proteomes" id="UP000179920"/>
    </source>
</evidence>
<reference evidence="4" key="1">
    <citation type="submission" date="2016-04" db="EMBL/GenBank/DDBJ databases">
        <authorList>
            <person name="Guldener U."/>
            <person name="Guldener U."/>
        </authorList>
    </citation>
    <scope>NUCLEOTIDE SEQUENCE [LARGE SCALE GENOMIC DNA]</scope>
    <source>
        <strain evidence="4">UB2112</strain>
    </source>
</reference>
<evidence type="ECO:0008006" key="5">
    <source>
        <dbReference type="Google" id="ProtNLM"/>
    </source>
</evidence>
<feature type="signal peptide" evidence="2">
    <location>
        <begin position="1"/>
        <end position="17"/>
    </location>
</feature>
<feature type="chain" id="PRO_5009664193" description="Secreted protein" evidence="2">
    <location>
        <begin position="18"/>
        <end position="111"/>
    </location>
</feature>
<dbReference type="EMBL" id="LT558125">
    <property type="protein sequence ID" value="SAM83173.1"/>
    <property type="molecule type" value="Genomic_DNA"/>
</dbReference>
<dbReference type="Proteomes" id="UP000179920">
    <property type="component" value="Chromosome IX"/>
</dbReference>
<sequence length="111" mass="12007">MCPVLSSLLLLLFLVEATKCDFIVDRGCSHFIRVARHTLFNLAPCSSLSTPDDSIHPPMLSSLLHRGLSPPHLGGKPLLSHTPPYESLPVTHGGAEPPAPVTFYCLRSPDP</sequence>
<evidence type="ECO:0000313" key="3">
    <source>
        <dbReference type="EMBL" id="SAM83173.1"/>
    </source>
</evidence>
<name>A0A1K0G6K9_9BASI</name>
<dbReference type="AlphaFoldDB" id="A0A1K0G6K9"/>
<feature type="region of interest" description="Disordered" evidence="1">
    <location>
        <begin position="74"/>
        <end position="97"/>
    </location>
</feature>
<evidence type="ECO:0000256" key="1">
    <source>
        <dbReference type="SAM" id="MobiDB-lite"/>
    </source>
</evidence>
<gene>
    <name evidence="3" type="ORF">UBRO_21005</name>
</gene>
<organism evidence="3 4">
    <name type="scientific">Ustilago bromivora</name>
    <dbReference type="NCBI Taxonomy" id="307758"/>
    <lineage>
        <taxon>Eukaryota</taxon>
        <taxon>Fungi</taxon>
        <taxon>Dikarya</taxon>
        <taxon>Basidiomycota</taxon>
        <taxon>Ustilaginomycotina</taxon>
        <taxon>Ustilaginomycetes</taxon>
        <taxon>Ustilaginales</taxon>
        <taxon>Ustilaginaceae</taxon>
        <taxon>Ustilago</taxon>
    </lineage>
</organism>
<accession>A0A1K0G6K9</accession>